<comment type="similarity">
    <text evidence="8">Belongs to the glycosyltransferase 2 family. GtrB subfamily.</text>
</comment>
<evidence type="ECO:0000256" key="9">
    <source>
        <dbReference type="SAM" id="Phobius"/>
    </source>
</evidence>
<dbReference type="Proteomes" id="UP000295832">
    <property type="component" value="Unassembled WGS sequence"/>
</dbReference>
<proteinExistence type="inferred from homology"/>
<evidence type="ECO:0000256" key="2">
    <source>
        <dbReference type="ARBA" id="ARBA00022475"/>
    </source>
</evidence>
<protein>
    <submittedName>
        <fullName evidence="11">Dolichol-phosphate mannosyltransferase</fullName>
    </submittedName>
</protein>
<dbReference type="GO" id="GO:0005886">
    <property type="term" value="C:plasma membrane"/>
    <property type="evidence" value="ECO:0007669"/>
    <property type="project" value="UniProtKB-SubCell"/>
</dbReference>
<dbReference type="InterPro" id="IPR050256">
    <property type="entry name" value="Glycosyltransferase_2"/>
</dbReference>
<keyword evidence="2" id="KW-1003">Cell membrane</keyword>
<evidence type="ECO:0000256" key="5">
    <source>
        <dbReference type="ARBA" id="ARBA00022692"/>
    </source>
</evidence>
<dbReference type="Gene3D" id="3.90.550.10">
    <property type="entry name" value="Spore Coat Polysaccharide Biosynthesis Protein SpsA, Chain A"/>
    <property type="match status" value="1"/>
</dbReference>
<evidence type="ECO:0000256" key="6">
    <source>
        <dbReference type="ARBA" id="ARBA00022989"/>
    </source>
</evidence>
<dbReference type="RefSeq" id="WP_134114267.1">
    <property type="nucleotide sequence ID" value="NZ_SOEG01000001.1"/>
</dbReference>
<dbReference type="EMBL" id="SOEG01000001">
    <property type="protein sequence ID" value="TDX59257.1"/>
    <property type="molecule type" value="Genomic_DNA"/>
</dbReference>
<keyword evidence="3 11" id="KW-0328">Glycosyltransferase</keyword>
<evidence type="ECO:0000256" key="1">
    <source>
        <dbReference type="ARBA" id="ARBA00004651"/>
    </source>
</evidence>
<evidence type="ECO:0000313" key="11">
    <source>
        <dbReference type="EMBL" id="TDX59257.1"/>
    </source>
</evidence>
<organism evidence="11 12">
    <name type="scientific">Orenia marismortui</name>
    <dbReference type="NCBI Taxonomy" id="46469"/>
    <lineage>
        <taxon>Bacteria</taxon>
        <taxon>Bacillati</taxon>
        <taxon>Bacillota</taxon>
        <taxon>Clostridia</taxon>
        <taxon>Halanaerobiales</taxon>
        <taxon>Halobacteroidaceae</taxon>
        <taxon>Orenia</taxon>
    </lineage>
</organism>
<evidence type="ECO:0000256" key="7">
    <source>
        <dbReference type="ARBA" id="ARBA00023136"/>
    </source>
</evidence>
<reference evidence="11 12" key="1">
    <citation type="submission" date="2019-03" db="EMBL/GenBank/DDBJ databases">
        <title>Subsurface microbial communities from deep shales in Ohio and West Virginia, USA.</title>
        <authorList>
            <person name="Wrighton K."/>
        </authorList>
    </citation>
    <scope>NUCLEOTIDE SEQUENCE [LARGE SCALE GENOMIC DNA]</scope>
    <source>
        <strain evidence="11 12">MSL 6dP</strain>
    </source>
</reference>
<accession>A0A4R8HRN0</accession>
<dbReference type="FunFam" id="3.90.550.10:FF:000079">
    <property type="entry name" value="Probable glycosyl transferase"/>
    <property type="match status" value="1"/>
</dbReference>
<keyword evidence="4 11" id="KW-0808">Transferase</keyword>
<keyword evidence="7 9" id="KW-0472">Membrane</keyword>
<dbReference type="InterPro" id="IPR029044">
    <property type="entry name" value="Nucleotide-diphossugar_trans"/>
</dbReference>
<dbReference type="InterPro" id="IPR001173">
    <property type="entry name" value="Glyco_trans_2-like"/>
</dbReference>
<feature type="transmembrane region" description="Helical" evidence="9">
    <location>
        <begin position="272"/>
        <end position="290"/>
    </location>
</feature>
<comment type="caution">
    <text evidence="11">The sequence shown here is derived from an EMBL/GenBank/DDBJ whole genome shotgun (WGS) entry which is preliminary data.</text>
</comment>
<sequence>MSKEISVVVPIYYEEDNIFPLHKRLKGILKEEMGLDYEIIFVNDGSTDNSVFNITKVMQQDSNVKLIDFSRNFGHQIAVTAGIDHSSGKTVVLIDADLQDPPELIKEMYQRYKQGYDVVYAKRKKRNGESLFKKITANLFYRTLDNITDVDIPLDTGDFRLMSRRIVDNLKQMPENNKFIRGLVAWAGFKQTAIEYERNERYSGETGYSLWKMIKFSLDGITSFSTIPLKLASIIGAITSGFSFIYILYIIYLKLFTDITISGWSSAMVSNLFIGGIILLTLGVMGEYVGRIFTESKRRPLYIIKDKRGFKDGEEEIHKIYDKSDVGHRNNSVHGI</sequence>
<evidence type="ECO:0000259" key="10">
    <source>
        <dbReference type="Pfam" id="PF00535"/>
    </source>
</evidence>
<gene>
    <name evidence="11" type="ORF">C7959_101144</name>
</gene>
<feature type="domain" description="Glycosyltransferase 2-like" evidence="10">
    <location>
        <begin position="6"/>
        <end position="169"/>
    </location>
</feature>
<comment type="subcellular location">
    <subcellularLocation>
        <location evidence="1">Cell membrane</location>
        <topology evidence="1">Multi-pass membrane protein</topology>
    </subcellularLocation>
</comment>
<keyword evidence="6 9" id="KW-1133">Transmembrane helix</keyword>
<dbReference type="CDD" id="cd04187">
    <property type="entry name" value="DPM1_like_bac"/>
    <property type="match status" value="1"/>
</dbReference>
<keyword evidence="12" id="KW-1185">Reference proteome</keyword>
<evidence type="ECO:0000256" key="3">
    <source>
        <dbReference type="ARBA" id="ARBA00022676"/>
    </source>
</evidence>
<dbReference type="SUPFAM" id="SSF53448">
    <property type="entry name" value="Nucleotide-diphospho-sugar transferases"/>
    <property type="match status" value="1"/>
</dbReference>
<evidence type="ECO:0000256" key="4">
    <source>
        <dbReference type="ARBA" id="ARBA00022679"/>
    </source>
</evidence>
<dbReference type="Pfam" id="PF00535">
    <property type="entry name" value="Glycos_transf_2"/>
    <property type="match status" value="1"/>
</dbReference>
<name>A0A4R8HRN0_9FIRM</name>
<feature type="transmembrane region" description="Helical" evidence="9">
    <location>
        <begin position="231"/>
        <end position="252"/>
    </location>
</feature>
<keyword evidence="5 9" id="KW-0812">Transmembrane</keyword>
<dbReference type="GO" id="GO:0016757">
    <property type="term" value="F:glycosyltransferase activity"/>
    <property type="evidence" value="ECO:0007669"/>
    <property type="project" value="UniProtKB-KW"/>
</dbReference>
<dbReference type="PANTHER" id="PTHR48090:SF1">
    <property type="entry name" value="PROPHAGE BACTOPRENOL GLUCOSYL TRANSFERASE HOMOLOG"/>
    <property type="match status" value="1"/>
</dbReference>
<dbReference type="PANTHER" id="PTHR48090">
    <property type="entry name" value="UNDECAPRENYL-PHOSPHATE 4-DEOXY-4-FORMAMIDO-L-ARABINOSE TRANSFERASE-RELATED"/>
    <property type="match status" value="1"/>
</dbReference>
<evidence type="ECO:0000256" key="8">
    <source>
        <dbReference type="ARBA" id="ARBA00038152"/>
    </source>
</evidence>
<dbReference type="AlphaFoldDB" id="A0A4R8HRN0"/>
<evidence type="ECO:0000313" key="12">
    <source>
        <dbReference type="Proteomes" id="UP000295832"/>
    </source>
</evidence>